<evidence type="ECO:0000256" key="2">
    <source>
        <dbReference type="ARBA" id="ARBA00013064"/>
    </source>
</evidence>
<protein>
    <recommendedName>
        <fullName evidence="2">protein-tyrosine-phosphatase</fullName>
        <ecNumber evidence="2">3.1.3.48</ecNumber>
    </recommendedName>
</protein>
<dbReference type="EC" id="3.1.3.48" evidence="2"/>
<sequence>MRVDFHSHVVPGVDDGSKNTEMSLEMLRRMRRQGTDLVVATPHYYVGRTAPEEYLEKISDACYLLREAIQQSGEEVPKLALGYEVYYFKGISQANFINLFTIGNSPYLLLELPTRPLTNADVEDIFRIRANQGLIPILAHVERYLAFESFDFLQDMIRQGELLAQVNADSLLKWSTRKKALAFLKNGTAQFLGSDAHNLDQRAPRLEEAVAVIEKKAGKELMQRIDRDSEALIEKCL</sequence>
<comment type="catalytic activity">
    <reaction evidence="5">
        <text>O-phospho-L-tyrosyl-[protein] + H2O = L-tyrosyl-[protein] + phosphate</text>
        <dbReference type="Rhea" id="RHEA:10684"/>
        <dbReference type="Rhea" id="RHEA-COMP:10136"/>
        <dbReference type="Rhea" id="RHEA-COMP:20101"/>
        <dbReference type="ChEBI" id="CHEBI:15377"/>
        <dbReference type="ChEBI" id="CHEBI:43474"/>
        <dbReference type="ChEBI" id="CHEBI:46858"/>
        <dbReference type="ChEBI" id="CHEBI:61978"/>
        <dbReference type="EC" id="3.1.3.48"/>
    </reaction>
</comment>
<evidence type="ECO:0000256" key="4">
    <source>
        <dbReference type="ARBA" id="ARBA00022912"/>
    </source>
</evidence>
<dbReference type="PANTHER" id="PTHR39181">
    <property type="entry name" value="TYROSINE-PROTEIN PHOSPHATASE YWQE"/>
    <property type="match status" value="1"/>
</dbReference>
<keyword evidence="4" id="KW-0904">Protein phosphatase</keyword>
<dbReference type="Proteomes" id="UP000824082">
    <property type="component" value="Unassembled WGS sequence"/>
</dbReference>
<proteinExistence type="inferred from homology"/>
<comment type="similarity">
    <text evidence="1">Belongs to the metallo-dependent hydrolases superfamily. CpsB/CapC family.</text>
</comment>
<gene>
    <name evidence="6" type="ORF">IAD19_03325</name>
</gene>
<dbReference type="Pfam" id="PF19567">
    <property type="entry name" value="CpsB_CapC"/>
    <property type="match status" value="1"/>
</dbReference>
<reference evidence="6" key="2">
    <citation type="journal article" date="2021" name="PeerJ">
        <title>Extensive microbial diversity within the chicken gut microbiome revealed by metagenomics and culture.</title>
        <authorList>
            <person name="Gilroy R."/>
            <person name="Ravi A."/>
            <person name="Getino M."/>
            <person name="Pursley I."/>
            <person name="Horton D.L."/>
            <person name="Alikhan N.F."/>
            <person name="Baker D."/>
            <person name="Gharbi K."/>
            <person name="Hall N."/>
            <person name="Watson M."/>
            <person name="Adriaenssens E.M."/>
            <person name="Foster-Nyarko E."/>
            <person name="Jarju S."/>
            <person name="Secka A."/>
            <person name="Antonio M."/>
            <person name="Oren A."/>
            <person name="Chaudhuri R.R."/>
            <person name="La Ragione R."/>
            <person name="Hildebrand F."/>
            <person name="Pallen M.J."/>
        </authorList>
    </citation>
    <scope>NUCLEOTIDE SEQUENCE</scope>
    <source>
        <strain evidence="6">4509</strain>
    </source>
</reference>
<dbReference type="InterPro" id="IPR016667">
    <property type="entry name" value="Caps_polysacc_synth_CpsB/CapC"/>
</dbReference>
<dbReference type="EMBL" id="DVMX01000061">
    <property type="protein sequence ID" value="HIU41562.1"/>
    <property type="molecule type" value="Genomic_DNA"/>
</dbReference>
<dbReference type="Gene3D" id="3.20.20.140">
    <property type="entry name" value="Metal-dependent hydrolases"/>
    <property type="match status" value="1"/>
</dbReference>
<evidence type="ECO:0000256" key="3">
    <source>
        <dbReference type="ARBA" id="ARBA00022801"/>
    </source>
</evidence>
<accession>A0A9D1LK44</accession>
<dbReference type="InterPro" id="IPR016195">
    <property type="entry name" value="Pol/histidinol_Pase-like"/>
</dbReference>
<dbReference type="GO" id="GO:0030145">
    <property type="term" value="F:manganese ion binding"/>
    <property type="evidence" value="ECO:0007669"/>
    <property type="project" value="InterPro"/>
</dbReference>
<organism evidence="6 7">
    <name type="scientific">Candidatus Egerieicola faecale</name>
    <dbReference type="NCBI Taxonomy" id="2840774"/>
    <lineage>
        <taxon>Bacteria</taxon>
        <taxon>Bacillati</taxon>
        <taxon>Bacillota</taxon>
        <taxon>Clostridia</taxon>
        <taxon>Eubacteriales</taxon>
        <taxon>Oscillospiraceae</taxon>
        <taxon>Oscillospiraceae incertae sedis</taxon>
        <taxon>Candidatus Egerieicola</taxon>
    </lineage>
</organism>
<dbReference type="AlphaFoldDB" id="A0A9D1LK44"/>
<dbReference type="SUPFAM" id="SSF89550">
    <property type="entry name" value="PHP domain-like"/>
    <property type="match status" value="1"/>
</dbReference>
<keyword evidence="3" id="KW-0378">Hydrolase</keyword>
<dbReference type="PIRSF" id="PIRSF016557">
    <property type="entry name" value="Caps_synth_CpsB"/>
    <property type="match status" value="1"/>
</dbReference>
<dbReference type="GO" id="GO:0004725">
    <property type="term" value="F:protein tyrosine phosphatase activity"/>
    <property type="evidence" value="ECO:0007669"/>
    <property type="project" value="UniProtKB-EC"/>
</dbReference>
<dbReference type="PANTHER" id="PTHR39181:SF1">
    <property type="entry name" value="TYROSINE-PROTEIN PHOSPHATASE YWQE"/>
    <property type="match status" value="1"/>
</dbReference>
<evidence type="ECO:0000256" key="1">
    <source>
        <dbReference type="ARBA" id="ARBA00005750"/>
    </source>
</evidence>
<evidence type="ECO:0000313" key="7">
    <source>
        <dbReference type="Proteomes" id="UP000824082"/>
    </source>
</evidence>
<comment type="caution">
    <text evidence="6">The sequence shown here is derived from an EMBL/GenBank/DDBJ whole genome shotgun (WGS) entry which is preliminary data.</text>
</comment>
<evidence type="ECO:0000313" key="6">
    <source>
        <dbReference type="EMBL" id="HIU41562.1"/>
    </source>
</evidence>
<reference evidence="6" key="1">
    <citation type="submission" date="2020-10" db="EMBL/GenBank/DDBJ databases">
        <authorList>
            <person name="Gilroy R."/>
        </authorList>
    </citation>
    <scope>NUCLEOTIDE SEQUENCE</scope>
    <source>
        <strain evidence="6">4509</strain>
    </source>
</reference>
<evidence type="ECO:0000256" key="5">
    <source>
        <dbReference type="ARBA" id="ARBA00051722"/>
    </source>
</evidence>
<name>A0A9D1LK44_9FIRM</name>